<dbReference type="AlphaFoldDB" id="A0AAN9KWB3"/>
<dbReference type="InterPro" id="IPR023393">
    <property type="entry name" value="START-like_dom_sf"/>
</dbReference>
<dbReference type="CDD" id="cd07816">
    <property type="entry name" value="Bet_v1-like"/>
    <property type="match status" value="1"/>
</dbReference>
<dbReference type="SUPFAM" id="SSF55961">
    <property type="entry name" value="Bet v1-like"/>
    <property type="match status" value="1"/>
</dbReference>
<proteinExistence type="predicted"/>
<comment type="caution">
    <text evidence="2">The sequence shown here is derived from an EMBL/GenBank/DDBJ whole genome shotgun (WGS) entry which is preliminary data.</text>
</comment>
<accession>A0AAN9KWB3</accession>
<organism evidence="2 3">
    <name type="scientific">Canavalia gladiata</name>
    <name type="common">Sword bean</name>
    <name type="synonym">Dolichos gladiatus</name>
    <dbReference type="NCBI Taxonomy" id="3824"/>
    <lineage>
        <taxon>Eukaryota</taxon>
        <taxon>Viridiplantae</taxon>
        <taxon>Streptophyta</taxon>
        <taxon>Embryophyta</taxon>
        <taxon>Tracheophyta</taxon>
        <taxon>Spermatophyta</taxon>
        <taxon>Magnoliopsida</taxon>
        <taxon>eudicotyledons</taxon>
        <taxon>Gunneridae</taxon>
        <taxon>Pentapetalae</taxon>
        <taxon>rosids</taxon>
        <taxon>fabids</taxon>
        <taxon>Fabales</taxon>
        <taxon>Fabaceae</taxon>
        <taxon>Papilionoideae</taxon>
        <taxon>50 kb inversion clade</taxon>
        <taxon>NPAAA clade</taxon>
        <taxon>indigoferoid/millettioid clade</taxon>
        <taxon>Phaseoleae</taxon>
        <taxon>Canavalia</taxon>
    </lineage>
</organism>
<feature type="domain" description="Bet v I/Major latex protein" evidence="1">
    <location>
        <begin position="15"/>
        <end position="164"/>
    </location>
</feature>
<keyword evidence="3" id="KW-1185">Reference proteome</keyword>
<gene>
    <name evidence="2" type="ORF">VNO77_26947</name>
</gene>
<evidence type="ECO:0000313" key="3">
    <source>
        <dbReference type="Proteomes" id="UP001367508"/>
    </source>
</evidence>
<dbReference type="SMART" id="SM01037">
    <property type="entry name" value="Bet_v_1"/>
    <property type="match status" value="1"/>
</dbReference>
<dbReference type="GO" id="GO:0006952">
    <property type="term" value="P:defense response"/>
    <property type="evidence" value="ECO:0007669"/>
    <property type="project" value="InterPro"/>
</dbReference>
<dbReference type="InterPro" id="IPR051761">
    <property type="entry name" value="MLP-like_ligand-binding"/>
</dbReference>
<dbReference type="Proteomes" id="UP001367508">
    <property type="component" value="Unassembled WGS sequence"/>
</dbReference>
<dbReference type="PANTHER" id="PTHR31907">
    <property type="entry name" value="MLP-LIKE PROTEIN 423"/>
    <property type="match status" value="1"/>
</dbReference>
<reference evidence="2 3" key="1">
    <citation type="submission" date="2024-01" db="EMBL/GenBank/DDBJ databases">
        <title>The genomes of 5 underutilized Papilionoideae crops provide insights into root nodulation and disease resistanc.</title>
        <authorList>
            <person name="Jiang F."/>
        </authorList>
    </citation>
    <scope>NUCLEOTIDE SEQUENCE [LARGE SCALE GENOMIC DNA]</scope>
    <source>
        <strain evidence="2">LVBAO_FW01</strain>
        <tissue evidence="2">Leaves</tissue>
    </source>
</reference>
<dbReference type="EMBL" id="JAYMYQ010000006">
    <property type="protein sequence ID" value="KAK7323473.1"/>
    <property type="molecule type" value="Genomic_DNA"/>
</dbReference>
<sequence length="166" mass="18736">MFSIALIGEVNMAGSELPKLESKVHINASAEQFHDILCNRTYHIANICPQKIQAVNIHKGEWGSEGSIITWNILQDGKAYVSKEVVEGIDRENNKVTFRPIEGDLSGLFKGIKFIVQVTPKVKGSDVHWIMEYEKQCDHTLDPQSFLDMAIDMSKDIDAYLTKDQK</sequence>
<dbReference type="InterPro" id="IPR000916">
    <property type="entry name" value="Bet_v_I/MLP"/>
</dbReference>
<evidence type="ECO:0000313" key="2">
    <source>
        <dbReference type="EMBL" id="KAK7323473.1"/>
    </source>
</evidence>
<name>A0AAN9KWB3_CANGL</name>
<dbReference type="Pfam" id="PF00407">
    <property type="entry name" value="Bet_v_1"/>
    <property type="match status" value="1"/>
</dbReference>
<protein>
    <recommendedName>
        <fullName evidence="1">Bet v I/Major latex protein domain-containing protein</fullName>
    </recommendedName>
</protein>
<dbReference type="Gene3D" id="3.30.530.20">
    <property type="match status" value="1"/>
</dbReference>
<evidence type="ECO:0000259" key="1">
    <source>
        <dbReference type="SMART" id="SM01037"/>
    </source>
</evidence>